<evidence type="ECO:0000313" key="3">
    <source>
        <dbReference type="Proteomes" id="UP001318682"/>
    </source>
</evidence>
<sequence length="113" mass="12794">MEIFRQDFLAAIERMRSGNPTNDALKLKVKQGKLKLNNSTVALETSRGLSTLHTAKYSDLKQFISGTRHKPDKTGLLEESKTECRSLQKNLERSELQLSHADIRALQAERALQ</sequence>
<protein>
    <submittedName>
        <fullName evidence="2">Uncharacterized protein</fullName>
    </submittedName>
</protein>
<accession>A0ABZ2BZA2</accession>
<dbReference type="EMBL" id="CP143423">
    <property type="protein sequence ID" value="WVX50681.1"/>
    <property type="molecule type" value="Genomic_DNA"/>
</dbReference>
<organism evidence="2 3">
    <name type="scientific">Roseobacter fucihabitans</name>
    <dbReference type="NCBI Taxonomy" id="1537242"/>
    <lineage>
        <taxon>Bacteria</taxon>
        <taxon>Pseudomonadati</taxon>
        <taxon>Pseudomonadota</taxon>
        <taxon>Alphaproteobacteria</taxon>
        <taxon>Rhodobacterales</taxon>
        <taxon>Roseobacteraceae</taxon>
        <taxon>Roseobacter</taxon>
    </lineage>
</organism>
<keyword evidence="1" id="KW-0175">Coiled coil</keyword>
<evidence type="ECO:0000256" key="1">
    <source>
        <dbReference type="SAM" id="Coils"/>
    </source>
</evidence>
<proteinExistence type="predicted"/>
<dbReference type="RefSeq" id="WP_187431927.1">
    <property type="nucleotide sequence ID" value="NZ_CP143423.1"/>
</dbReference>
<gene>
    <name evidence="2" type="ORF">ROLI_037800</name>
</gene>
<reference evidence="3" key="1">
    <citation type="submission" date="2024-01" db="EMBL/GenBank/DDBJ databases">
        <title>Roseobacter fucihabitans sp. nov., isolated from the brown alga Fucus spiralis.</title>
        <authorList>
            <person name="Hahnke S."/>
            <person name="Berger M."/>
            <person name="Schlingloff A."/>
            <person name="Athale I."/>
            <person name="Neumann-Schaal M."/>
            <person name="Adenaya A."/>
            <person name="Poehlein A."/>
            <person name="Daniel R."/>
            <person name="Pertersen J."/>
            <person name="Brinkhoff T."/>
        </authorList>
    </citation>
    <scope>NUCLEOTIDE SEQUENCE [LARGE SCALE GENOMIC DNA]</scope>
    <source>
        <strain evidence="3">B14</strain>
    </source>
</reference>
<keyword evidence="3" id="KW-1185">Reference proteome</keyword>
<feature type="coiled-coil region" evidence="1">
    <location>
        <begin position="77"/>
        <end position="104"/>
    </location>
</feature>
<evidence type="ECO:0000313" key="2">
    <source>
        <dbReference type="EMBL" id="WVX50681.1"/>
    </source>
</evidence>
<dbReference type="Proteomes" id="UP001318682">
    <property type="component" value="Chromosome"/>
</dbReference>
<name>A0ABZ2BZA2_9RHOB</name>